<proteinExistence type="predicted"/>
<sequence length="75" mass="8729">MLMLERKLMDRDTETEEITMKIDLQGIAESPKDLTLKAINQLTRNLAEEYKDRTEERKQAALEILHITAKNLVSE</sequence>
<comment type="caution">
    <text evidence="1">The sequence shown here is derived from an EMBL/GenBank/DDBJ whole genome shotgun (WGS) entry which is preliminary data.</text>
</comment>
<keyword evidence="2" id="KW-1185">Reference proteome</keyword>
<organism evidence="1 2">
    <name type="scientific">Robertmurraya yapensis</name>
    <name type="common">ex Hitch et al 2024</name>
    <dbReference type="NCBI Taxonomy" id="3133160"/>
    <lineage>
        <taxon>Bacteria</taxon>
        <taxon>Bacillati</taxon>
        <taxon>Bacillota</taxon>
        <taxon>Bacilli</taxon>
        <taxon>Bacillales</taxon>
        <taxon>Bacillaceae</taxon>
        <taxon>Robertmurraya</taxon>
    </lineage>
</organism>
<evidence type="ECO:0000313" key="1">
    <source>
        <dbReference type="EMBL" id="MEQ2529183.1"/>
    </source>
</evidence>
<reference evidence="1" key="1">
    <citation type="submission" date="2024-03" db="EMBL/GenBank/DDBJ databases">
        <title>Human intestinal bacterial collection.</title>
        <authorList>
            <person name="Pauvert C."/>
            <person name="Hitch T.C.A."/>
            <person name="Clavel T."/>
        </authorList>
    </citation>
    <scope>NUCLEOTIDE SEQUENCE</scope>
    <source>
        <strain evidence="1">CLA-AA-H227</strain>
    </source>
</reference>
<dbReference type="EMBL" id="JBBMEW010000029">
    <property type="protein sequence ID" value="MEQ2529183.1"/>
    <property type="molecule type" value="Genomic_DNA"/>
</dbReference>
<dbReference type="Proteomes" id="UP001439875">
    <property type="component" value="Unassembled WGS sequence"/>
</dbReference>
<evidence type="ECO:0000313" key="2">
    <source>
        <dbReference type="Proteomes" id="UP001439875"/>
    </source>
</evidence>
<name>A0ACC6SGL6_9BACI</name>
<protein>
    <submittedName>
        <fullName evidence="1">Uncharacterized protein</fullName>
    </submittedName>
</protein>
<accession>A0ACC6SGL6</accession>
<gene>
    <name evidence="1" type="ORF">WMO40_21140</name>
</gene>